<dbReference type="Proteomes" id="UP000308901">
    <property type="component" value="Unassembled WGS sequence"/>
</dbReference>
<keyword evidence="2" id="KW-1185">Reference proteome</keyword>
<dbReference type="Gene3D" id="3.20.20.150">
    <property type="entry name" value="Divalent-metal-dependent TIM barrel enzymes"/>
    <property type="match status" value="1"/>
</dbReference>
<dbReference type="PANTHER" id="PTHR42194:SF1">
    <property type="entry name" value="UPF0276 PROTEIN HI_1600"/>
    <property type="match status" value="1"/>
</dbReference>
<dbReference type="OrthoDB" id="9763101at2"/>
<evidence type="ECO:0000313" key="1">
    <source>
        <dbReference type="EMBL" id="TLP39241.1"/>
    </source>
</evidence>
<evidence type="ECO:0000313" key="2">
    <source>
        <dbReference type="Proteomes" id="UP000308901"/>
    </source>
</evidence>
<dbReference type="AlphaFoldDB" id="A0A5R8Y2R8"/>
<dbReference type="NCBIfam" id="NF003818">
    <property type="entry name" value="PRK05409.1"/>
    <property type="match status" value="1"/>
</dbReference>
<comment type="caution">
    <text evidence="1">The sequence shown here is derived from an EMBL/GenBank/DDBJ whole genome shotgun (WGS) entry which is preliminary data.</text>
</comment>
<accession>A0A5R8Y2R8</accession>
<dbReference type="EMBL" id="VANU01000002">
    <property type="protein sequence ID" value="TLP39241.1"/>
    <property type="molecule type" value="Genomic_DNA"/>
</dbReference>
<dbReference type="RefSeq" id="WP_138151825.1">
    <property type="nucleotide sequence ID" value="NZ_VANU01000002.1"/>
</dbReference>
<dbReference type="Pfam" id="PF05114">
    <property type="entry name" value="MbnB_TglH_ChrH"/>
    <property type="match status" value="1"/>
</dbReference>
<organism evidence="1 2">
    <name type="scientific">Arcobacter arenosus</name>
    <dbReference type="NCBI Taxonomy" id="2576037"/>
    <lineage>
        <taxon>Bacteria</taxon>
        <taxon>Pseudomonadati</taxon>
        <taxon>Campylobacterota</taxon>
        <taxon>Epsilonproteobacteria</taxon>
        <taxon>Campylobacterales</taxon>
        <taxon>Arcobacteraceae</taxon>
        <taxon>Arcobacter</taxon>
    </lineage>
</organism>
<dbReference type="PANTHER" id="PTHR42194">
    <property type="entry name" value="UPF0276 PROTEIN HI_1600"/>
    <property type="match status" value="1"/>
</dbReference>
<proteinExistence type="predicted"/>
<reference evidence="1 2" key="1">
    <citation type="submission" date="2019-05" db="EMBL/GenBank/DDBJ databases">
        <title>Arcobacter sp. nov., isolated from sea sediment.</title>
        <authorList>
            <person name="Kim W."/>
        </authorList>
    </citation>
    <scope>NUCLEOTIDE SEQUENCE [LARGE SCALE GENOMIC DNA]</scope>
    <source>
        <strain evidence="1 2">CAU 1517</strain>
    </source>
</reference>
<dbReference type="InterPro" id="IPR007801">
    <property type="entry name" value="MbnB/TglH/ChrH"/>
</dbReference>
<gene>
    <name evidence="1" type="ORF">FDK22_05045</name>
</gene>
<name>A0A5R8Y2R8_9BACT</name>
<sequence>MINLRGCGLGLRSDFLLDIKKSKFQPDWWEVTPENWMHMPKLYEKAFEQAVNSRPTVAHGLSLSIGSVDKLNKKFVKQIKTFLDRYNIEYYSEHLSFSSLEGKQSYELLPVPMTKNMVNFISDKIKEVENIIQRNLILENATYYYAPYAEMREVDFINEVFEKSGAKMLLDVNNVFVNSVNHGFKARKFIDEIDKSKIAYMHMAGHYNDEDSKLKIDSHGMPICSGVWKLLEYTLKQVDAPVMIERDNNIPPLSELELEYNQMKEIVKRVRDAQK</sequence>
<protein>
    <submittedName>
        <fullName evidence="1">DUF692 domain-containing protein</fullName>
    </submittedName>
</protein>